<keyword evidence="4" id="KW-1133">Transmembrane helix</keyword>
<evidence type="ECO:0000313" key="8">
    <source>
        <dbReference type="Proteomes" id="UP000199467"/>
    </source>
</evidence>
<dbReference type="RefSeq" id="WP_017676888.1">
    <property type="nucleotide sequence ID" value="NZ_FMZQ01000016.1"/>
</dbReference>
<proteinExistence type="predicted"/>
<dbReference type="Pfam" id="PF13396">
    <property type="entry name" value="PLDc_N"/>
    <property type="match status" value="1"/>
</dbReference>
<dbReference type="InterPro" id="IPR027379">
    <property type="entry name" value="CLS_N"/>
</dbReference>
<feature type="domain" description="Cardiolipin synthase N-terminal" evidence="6">
    <location>
        <begin position="19"/>
        <end position="60"/>
    </location>
</feature>
<keyword evidence="3" id="KW-0812">Transmembrane</keyword>
<keyword evidence="8" id="KW-1185">Reference proteome</keyword>
<dbReference type="EMBL" id="FMZQ01000016">
    <property type="protein sequence ID" value="SDD43847.1"/>
    <property type="molecule type" value="Genomic_DNA"/>
</dbReference>
<evidence type="ECO:0000256" key="2">
    <source>
        <dbReference type="ARBA" id="ARBA00022475"/>
    </source>
</evidence>
<dbReference type="Proteomes" id="UP000199467">
    <property type="component" value="Unassembled WGS sequence"/>
</dbReference>
<name>A0A1G6UTF4_9GAMM</name>
<accession>A0A1G6UTF4</accession>
<evidence type="ECO:0000259" key="6">
    <source>
        <dbReference type="Pfam" id="PF13396"/>
    </source>
</evidence>
<evidence type="ECO:0000313" key="7">
    <source>
        <dbReference type="EMBL" id="SDD43847.1"/>
    </source>
</evidence>
<comment type="subcellular location">
    <subcellularLocation>
        <location evidence="1">Cell membrane</location>
        <topology evidence="1">Multi-pass membrane protein</topology>
    </subcellularLocation>
</comment>
<keyword evidence="2" id="KW-1003">Cell membrane</keyword>
<keyword evidence="5" id="KW-0472">Membrane</keyword>
<sequence>MPDSVIYFSITIAAFIVLLHLWAVISVFRSDKHVGTKTLWALLIWIFPIIGLVIWGIAGPRGHGDGPTSPEHSK</sequence>
<evidence type="ECO:0000256" key="4">
    <source>
        <dbReference type="ARBA" id="ARBA00022989"/>
    </source>
</evidence>
<evidence type="ECO:0000256" key="3">
    <source>
        <dbReference type="ARBA" id="ARBA00022692"/>
    </source>
</evidence>
<dbReference type="GO" id="GO:0005886">
    <property type="term" value="C:plasma membrane"/>
    <property type="evidence" value="ECO:0007669"/>
    <property type="project" value="UniProtKB-SubCell"/>
</dbReference>
<gene>
    <name evidence="7" type="ORF">SAMN05216576_11681</name>
</gene>
<protein>
    <submittedName>
        <fullName evidence="7">Phospholipase_D-nuclease N-terminal</fullName>
    </submittedName>
</protein>
<evidence type="ECO:0000256" key="5">
    <source>
        <dbReference type="ARBA" id="ARBA00023136"/>
    </source>
</evidence>
<reference evidence="8" key="1">
    <citation type="submission" date="2016-10" db="EMBL/GenBank/DDBJ databases">
        <authorList>
            <person name="Varghese N."/>
            <person name="Submissions S."/>
        </authorList>
    </citation>
    <scope>NUCLEOTIDE SEQUENCE [LARGE SCALE GENOMIC DNA]</scope>
    <source>
        <strain evidence="8">DSM 26382</strain>
    </source>
</reference>
<evidence type="ECO:0000256" key="1">
    <source>
        <dbReference type="ARBA" id="ARBA00004651"/>
    </source>
</evidence>
<organism evidence="7 8">
    <name type="scientific">Ectopseudomonas chengduensis</name>
    <dbReference type="NCBI Taxonomy" id="489632"/>
    <lineage>
        <taxon>Bacteria</taxon>
        <taxon>Pseudomonadati</taxon>
        <taxon>Pseudomonadota</taxon>
        <taxon>Gammaproteobacteria</taxon>
        <taxon>Pseudomonadales</taxon>
        <taxon>Pseudomonadaceae</taxon>
        <taxon>Ectopseudomonas</taxon>
    </lineage>
</organism>
<dbReference type="AlphaFoldDB" id="A0A1G6UTF4"/>